<feature type="region of interest" description="Disordered" evidence="5">
    <location>
        <begin position="238"/>
        <end position="286"/>
    </location>
</feature>
<dbReference type="GO" id="GO:0006364">
    <property type="term" value="P:rRNA processing"/>
    <property type="evidence" value="ECO:0007669"/>
    <property type="project" value="UniProtKB-KW"/>
</dbReference>
<reference evidence="6" key="1">
    <citation type="submission" date="2019-09" db="EMBL/GenBank/DDBJ databases">
        <title>Bird 10,000 Genomes (B10K) Project - Family phase.</title>
        <authorList>
            <person name="Zhang G."/>
        </authorList>
    </citation>
    <scope>NUCLEOTIDE SEQUENCE</scope>
    <source>
        <strain evidence="6">B10K-DU-001-30</strain>
        <tissue evidence="6">Muscle</tissue>
    </source>
</reference>
<dbReference type="PANTHER" id="PTHR13026">
    <property type="entry name" value="NNP-1 PROTEIN NOVEL NUCLEAR PROTEIN 1 NOP52"/>
    <property type="match status" value="1"/>
</dbReference>
<dbReference type="AlphaFoldDB" id="A0A852C4K7"/>
<feature type="region of interest" description="Disordered" evidence="5">
    <location>
        <begin position="561"/>
        <end position="580"/>
    </location>
</feature>
<evidence type="ECO:0000256" key="5">
    <source>
        <dbReference type="SAM" id="MobiDB-lite"/>
    </source>
</evidence>
<evidence type="ECO:0000313" key="7">
    <source>
        <dbReference type="Proteomes" id="UP000611227"/>
    </source>
</evidence>
<evidence type="ECO:0000256" key="3">
    <source>
        <dbReference type="ARBA" id="ARBA00022552"/>
    </source>
</evidence>
<comment type="similarity">
    <text evidence="2">Belongs to the RRP1 family.</text>
</comment>
<keyword evidence="7" id="KW-1185">Reference proteome</keyword>
<comment type="caution">
    <text evidence="6">The sequence shown here is derived from an EMBL/GenBank/DDBJ whole genome shotgun (WGS) entry which is preliminary data.</text>
</comment>
<dbReference type="Proteomes" id="UP000611227">
    <property type="component" value="Unassembled WGS sequence"/>
</dbReference>
<feature type="non-terminal residue" evidence="6">
    <location>
        <position position="766"/>
    </location>
</feature>
<evidence type="ECO:0000313" key="6">
    <source>
        <dbReference type="EMBL" id="NXP75027.1"/>
    </source>
</evidence>
<feature type="compositionally biased region" description="Acidic residues" evidence="5">
    <location>
        <begin position="345"/>
        <end position="357"/>
    </location>
</feature>
<accession>A0A852C4K7</accession>
<protein>
    <submittedName>
        <fullName evidence="6">RRP1B protein</fullName>
    </submittedName>
</protein>
<feature type="compositionally biased region" description="Basic and acidic residues" evidence="5">
    <location>
        <begin position="253"/>
        <end position="265"/>
    </location>
</feature>
<dbReference type="Pfam" id="PF05997">
    <property type="entry name" value="Nop52"/>
    <property type="match status" value="1"/>
</dbReference>
<feature type="compositionally biased region" description="Acidic residues" evidence="5">
    <location>
        <begin position="238"/>
        <end position="252"/>
    </location>
</feature>
<feature type="compositionally biased region" description="Basic and acidic residues" evidence="5">
    <location>
        <begin position="369"/>
        <end position="396"/>
    </location>
</feature>
<sequence>MAPAAVQPPEVQFAQRLAANEKRIRDRALKKLRGYLSVRTQRPAGGFSQEELLKIWKGLFYCVWMQDKPLLQEELVNNISQLIHVIQNTETRHLFIQTFWQTVNREWNGIDNLRLDKFYMLMRMVLRQSFEVLKRNEWDERLIEPLLQLLMKEIMDPDSSAPTGIKFHFIDIYLNELAKVGAKELTADQNLKFIEPFCKFAAKSKDRCMLHAIATGIFEVIVDQSPYAIEDLMKELGSDSDEEDVSEEDKQENEEVLKTKADRGLSKKSAQNSEETEDVCENDDDEDDGIGTVLQFDYKAVADKLFELASKKNTPSLNRKRLYKLVKNFQIPFPSYSTGIFPQDFPEDVSTDEDDDEFSRRRRKKKAAKPWEKNKLEEVKGKARISLWKDEQEMSSEKGASVPQKKRKKRKKRDSPSADSGTADGNCEEGIAETSGSNDFSQGKVPENNKERKKKKLLVNEASKTTNVAAVTRENHSASVQHSQTDAEESKKSRLKKMNTKVQNVPVKAARQNGPTNVTEAEDVSPSVTPVTAKAVKKKAGCVVVKRDNLLQQTNMKSNKEGLLRNLSGDANSESVPSRKAKLTTKLVGLEGMKVSSQKAAASKKKRKVKDSLNSVEANGVLETVCKKSRKGESNVALSSLKKKKAKPGNDFVKFEKSTLPKPLFFRKARSTISTTRPPVQLNKLQSSSSKKVTFGLNKNTTAEFKTTDKSILVSPEGPSRVAFNPEQKPRHGVLKSPRGTPTGEPQTKKRFTVTAKKRATAMDLF</sequence>
<proteinExistence type="inferred from homology"/>
<dbReference type="InterPro" id="IPR010301">
    <property type="entry name" value="RRP1"/>
</dbReference>
<feature type="compositionally biased region" description="Acidic residues" evidence="5">
    <location>
        <begin position="274"/>
        <end position="286"/>
    </location>
</feature>
<evidence type="ECO:0000256" key="1">
    <source>
        <dbReference type="ARBA" id="ARBA00004123"/>
    </source>
</evidence>
<comment type="subcellular location">
    <subcellularLocation>
        <location evidence="1">Nucleus</location>
    </subcellularLocation>
</comment>
<evidence type="ECO:0000256" key="4">
    <source>
        <dbReference type="ARBA" id="ARBA00023242"/>
    </source>
</evidence>
<gene>
    <name evidence="6" type="primary">Rrp1b</name>
    <name evidence="6" type="ORF">RAMSUL_R11076</name>
</gene>
<feature type="non-terminal residue" evidence="6">
    <location>
        <position position="1"/>
    </location>
</feature>
<feature type="region of interest" description="Disordered" evidence="5">
    <location>
        <begin position="716"/>
        <end position="751"/>
    </location>
</feature>
<name>A0A852C4K7_9PICI</name>
<dbReference type="GO" id="GO:0005634">
    <property type="term" value="C:nucleus"/>
    <property type="evidence" value="ECO:0007669"/>
    <property type="project" value="UniProtKB-SubCell"/>
</dbReference>
<dbReference type="GO" id="GO:0030688">
    <property type="term" value="C:preribosome, small subunit precursor"/>
    <property type="evidence" value="ECO:0007669"/>
    <property type="project" value="InterPro"/>
</dbReference>
<feature type="region of interest" description="Disordered" evidence="5">
    <location>
        <begin position="337"/>
        <end position="538"/>
    </location>
</feature>
<organism evidence="6 7">
    <name type="scientific">Ramphastos sulfuratus</name>
    <dbReference type="NCBI Taxonomy" id="322582"/>
    <lineage>
        <taxon>Eukaryota</taxon>
        <taxon>Metazoa</taxon>
        <taxon>Chordata</taxon>
        <taxon>Craniata</taxon>
        <taxon>Vertebrata</taxon>
        <taxon>Euteleostomi</taxon>
        <taxon>Archelosauria</taxon>
        <taxon>Archosauria</taxon>
        <taxon>Dinosauria</taxon>
        <taxon>Saurischia</taxon>
        <taxon>Theropoda</taxon>
        <taxon>Coelurosauria</taxon>
        <taxon>Aves</taxon>
        <taxon>Neognathae</taxon>
        <taxon>Neoaves</taxon>
        <taxon>Telluraves</taxon>
        <taxon>Coraciimorphae</taxon>
        <taxon>Piciformes</taxon>
        <taxon>Ramphastidae</taxon>
        <taxon>Ramphastos</taxon>
    </lineage>
</organism>
<evidence type="ECO:0000256" key="2">
    <source>
        <dbReference type="ARBA" id="ARBA00006374"/>
    </source>
</evidence>
<keyword evidence="3" id="KW-0698">rRNA processing</keyword>
<dbReference type="EMBL" id="WBNM01018273">
    <property type="protein sequence ID" value="NXP75027.1"/>
    <property type="molecule type" value="Genomic_DNA"/>
</dbReference>
<dbReference type="PANTHER" id="PTHR13026:SF0">
    <property type="entry name" value="RIBOSOMAL RNA PROCESSING 1B"/>
    <property type="match status" value="1"/>
</dbReference>
<keyword evidence="4" id="KW-0539">Nucleus</keyword>
<feature type="compositionally biased region" description="Basic residues" evidence="5">
    <location>
        <begin position="404"/>
        <end position="413"/>
    </location>
</feature>